<dbReference type="Pfam" id="PF01370">
    <property type="entry name" value="Epimerase"/>
    <property type="match status" value="1"/>
</dbReference>
<name>A0A4S3KK60_9GAMM</name>
<dbReference type="STRING" id="993689.GCA_002077135_03344"/>
<evidence type="ECO:0000313" key="3">
    <source>
        <dbReference type="Proteomes" id="UP000307749"/>
    </source>
</evidence>
<reference evidence="2 3" key="1">
    <citation type="submission" date="2017-02" db="EMBL/GenBank/DDBJ databases">
        <title>Whole genome sequencing of Metallibacterium scheffleri DSM 24874 (T).</title>
        <authorList>
            <person name="Kumar S."/>
            <person name="Patil P."/>
            <person name="Patil P.B."/>
        </authorList>
    </citation>
    <scope>NUCLEOTIDE SEQUENCE [LARGE SCALE GENOMIC DNA]</scope>
    <source>
        <strain evidence="2 3">DSM 24874</strain>
    </source>
</reference>
<evidence type="ECO:0000313" key="2">
    <source>
        <dbReference type="EMBL" id="THD09116.1"/>
    </source>
</evidence>
<keyword evidence="3" id="KW-1185">Reference proteome</keyword>
<dbReference type="Gene3D" id="3.40.50.720">
    <property type="entry name" value="NAD(P)-binding Rossmann-like Domain"/>
    <property type="match status" value="1"/>
</dbReference>
<dbReference type="InterPro" id="IPR001509">
    <property type="entry name" value="Epimerase_deHydtase"/>
</dbReference>
<dbReference type="RefSeq" id="WP_081129771.1">
    <property type="nucleotide sequence ID" value="NZ_LDOS01000002.1"/>
</dbReference>
<dbReference type="AlphaFoldDB" id="A0A4S3KK60"/>
<dbReference type="Proteomes" id="UP000307749">
    <property type="component" value="Unassembled WGS sequence"/>
</dbReference>
<comment type="caution">
    <text evidence="2">The sequence shown here is derived from an EMBL/GenBank/DDBJ whole genome shotgun (WGS) entry which is preliminary data.</text>
</comment>
<dbReference type="InterPro" id="IPR036291">
    <property type="entry name" value="NAD(P)-bd_dom_sf"/>
</dbReference>
<dbReference type="EMBL" id="MWQO01000042">
    <property type="protein sequence ID" value="THD09116.1"/>
    <property type="molecule type" value="Genomic_DNA"/>
</dbReference>
<feature type="domain" description="NAD-dependent epimerase/dehydratase" evidence="1">
    <location>
        <begin position="101"/>
        <end position="189"/>
    </location>
</feature>
<protein>
    <recommendedName>
        <fullName evidence="1">NAD-dependent epimerase/dehydratase domain-containing protein</fullName>
    </recommendedName>
</protein>
<dbReference type="SUPFAM" id="SSF51735">
    <property type="entry name" value="NAD(P)-binding Rossmann-fold domains"/>
    <property type="match status" value="1"/>
</dbReference>
<proteinExistence type="predicted"/>
<organism evidence="2 3">
    <name type="scientific">Metallibacterium scheffleri</name>
    <dbReference type="NCBI Taxonomy" id="993689"/>
    <lineage>
        <taxon>Bacteria</taxon>
        <taxon>Pseudomonadati</taxon>
        <taxon>Pseudomonadota</taxon>
        <taxon>Gammaproteobacteria</taxon>
        <taxon>Lysobacterales</taxon>
        <taxon>Rhodanobacteraceae</taxon>
        <taxon>Metallibacterium</taxon>
    </lineage>
</organism>
<evidence type="ECO:0000259" key="1">
    <source>
        <dbReference type="Pfam" id="PF01370"/>
    </source>
</evidence>
<sequence>MIALVLGASSQIGHCLLPLLQAEGIEVLALSRQPARGAPAGVRWLQAGLPAPLPPLPELHYVFSAGPLDALAAWLPAAPLAAGARVLATSSMSALSKQDSPLAAERALAACLRGAEQTLAQVCAQRGVGWTVLRPTLIYGVGRDRSLTPLVRRAQRTRLFPLPRGAGLRQPVHAADVARALLAAALRAQALDAVLEFGGGERLSAAQMFARVRASLPFATLGVPLPRALLVAAALHPVLRGPIARLDRDLIADNAPAVAALGVTPRAFRPDARCWGL</sequence>
<accession>A0A4S3KK60</accession>
<gene>
    <name evidence="2" type="ORF">B1806_12095</name>
</gene>
<dbReference type="OrthoDB" id="5565437at2"/>